<gene>
    <name evidence="3" type="ORF">PA27867_3704</name>
</gene>
<dbReference type="PATRIC" id="fig|670052.7.peg.3809"/>
<keyword evidence="4" id="KW-1185">Reference proteome</keyword>
<reference evidence="3 4" key="1">
    <citation type="submission" date="2016-06" db="EMBL/GenBank/DDBJ databases">
        <title>Genome sequencing of Cryobacterium arcticum PAMC 27867.</title>
        <authorList>
            <person name="Lee J."/>
            <person name="Kim O.-S."/>
        </authorList>
    </citation>
    <scope>NUCLEOTIDE SEQUENCE [LARGE SCALE GENOMIC DNA]</scope>
    <source>
        <strain evidence="3 4">PAMC 27867</strain>
    </source>
</reference>
<accession>A0A1B1BQ40</accession>
<dbReference type="InterPro" id="IPR000073">
    <property type="entry name" value="AB_hydrolase_1"/>
</dbReference>
<dbReference type="Proteomes" id="UP000092582">
    <property type="component" value="Chromosome 1"/>
</dbReference>
<dbReference type="KEGG" id="cart:PA27867_3704"/>
<keyword evidence="1" id="KW-0378">Hydrolase</keyword>
<proteinExistence type="predicted"/>
<name>A0A1B1BQ40_9MICO</name>
<dbReference type="PRINTS" id="PR00111">
    <property type="entry name" value="ABHYDROLASE"/>
</dbReference>
<organism evidence="3 4">
    <name type="scientific">Cryobacterium arcticum</name>
    <dbReference type="NCBI Taxonomy" id="670052"/>
    <lineage>
        <taxon>Bacteria</taxon>
        <taxon>Bacillati</taxon>
        <taxon>Actinomycetota</taxon>
        <taxon>Actinomycetes</taxon>
        <taxon>Micrococcales</taxon>
        <taxon>Microbacteriaceae</taxon>
        <taxon>Cryobacterium</taxon>
    </lineage>
</organism>
<protein>
    <recommendedName>
        <fullName evidence="2">AB hydrolase-1 domain-containing protein</fullName>
    </recommendedName>
</protein>
<dbReference type="EMBL" id="CP016282">
    <property type="protein sequence ID" value="ANP74621.1"/>
    <property type="molecule type" value="Genomic_DNA"/>
</dbReference>
<dbReference type="AlphaFoldDB" id="A0A1B1BQ40"/>
<dbReference type="InterPro" id="IPR000639">
    <property type="entry name" value="Epox_hydrolase-like"/>
</dbReference>
<dbReference type="STRING" id="670052.PA27867_3704"/>
<dbReference type="RefSeq" id="WP_066598535.1">
    <property type="nucleotide sequence ID" value="NZ_CP016282.1"/>
</dbReference>
<dbReference type="PANTHER" id="PTHR43798">
    <property type="entry name" value="MONOACYLGLYCEROL LIPASE"/>
    <property type="match status" value="1"/>
</dbReference>
<dbReference type="PRINTS" id="PR00412">
    <property type="entry name" value="EPOXHYDRLASE"/>
</dbReference>
<feature type="domain" description="AB hydrolase-1" evidence="2">
    <location>
        <begin position="27"/>
        <end position="128"/>
    </location>
</feature>
<sequence>MSVLRQYVSVGETQVHLRTIGSAAGVPVLLLHQVPSSGAMFEAIMRPLADAGYRAIAVDLPGYGMSDPIGDLPSLQDYAELVAGVLDALGIASAHVIGHHTGAGVGLALARDRPDRVGALALWGVPLIEGDLSHELATEAAPNFTEDYAAAMAASWTTWWALCDPTTAAHVVPRNQAEILLSGSHRPDGHRAVGREDTVALVRAVAHPVLAMCGSREMLHDETVASIAVFPNATLADVRDLGIDAFDVAPDELTALMHDFFAHHPAVATVTH</sequence>
<evidence type="ECO:0000256" key="1">
    <source>
        <dbReference type="ARBA" id="ARBA00022801"/>
    </source>
</evidence>
<dbReference type="GO" id="GO:0016020">
    <property type="term" value="C:membrane"/>
    <property type="evidence" value="ECO:0007669"/>
    <property type="project" value="TreeGrafter"/>
</dbReference>
<dbReference type="PANTHER" id="PTHR43798:SF31">
    <property type="entry name" value="AB HYDROLASE SUPERFAMILY PROTEIN YCLE"/>
    <property type="match status" value="1"/>
</dbReference>
<dbReference type="InterPro" id="IPR050266">
    <property type="entry name" value="AB_hydrolase_sf"/>
</dbReference>
<evidence type="ECO:0000259" key="2">
    <source>
        <dbReference type="Pfam" id="PF00561"/>
    </source>
</evidence>
<dbReference type="GO" id="GO:0016787">
    <property type="term" value="F:hydrolase activity"/>
    <property type="evidence" value="ECO:0007669"/>
    <property type="project" value="UniProtKB-KW"/>
</dbReference>
<evidence type="ECO:0000313" key="3">
    <source>
        <dbReference type="EMBL" id="ANP74621.1"/>
    </source>
</evidence>
<dbReference type="Gene3D" id="3.40.50.1820">
    <property type="entry name" value="alpha/beta hydrolase"/>
    <property type="match status" value="1"/>
</dbReference>
<dbReference type="SUPFAM" id="SSF53474">
    <property type="entry name" value="alpha/beta-Hydrolases"/>
    <property type="match status" value="1"/>
</dbReference>
<dbReference type="Pfam" id="PF00561">
    <property type="entry name" value="Abhydrolase_1"/>
    <property type="match status" value="1"/>
</dbReference>
<dbReference type="InterPro" id="IPR029058">
    <property type="entry name" value="AB_hydrolase_fold"/>
</dbReference>
<evidence type="ECO:0000313" key="4">
    <source>
        <dbReference type="Proteomes" id="UP000092582"/>
    </source>
</evidence>